<dbReference type="GO" id="GO:0019843">
    <property type="term" value="F:rRNA binding"/>
    <property type="evidence" value="ECO:0007669"/>
    <property type="project" value="UniProtKB-KW"/>
</dbReference>
<dbReference type="InterPro" id="IPR013843">
    <property type="entry name" value="Ribosomal_eS4_N"/>
</dbReference>
<dbReference type="CDD" id="cd00165">
    <property type="entry name" value="S4"/>
    <property type="match status" value="1"/>
</dbReference>
<feature type="compositionally biased region" description="Low complexity" evidence="6">
    <location>
        <begin position="52"/>
        <end position="61"/>
    </location>
</feature>
<keyword evidence="4 9" id="KW-0689">Ribosomal protein</keyword>
<dbReference type="GO" id="GO:0045037">
    <property type="term" value="P:protein import into chloroplast stroma"/>
    <property type="evidence" value="ECO:0007669"/>
    <property type="project" value="TreeGrafter"/>
</dbReference>
<dbReference type="FunFam" id="2.40.50.740:FF:000001">
    <property type="entry name" value="40S ribosomal protein S4"/>
    <property type="match status" value="1"/>
</dbReference>
<evidence type="ECO:0000313" key="10">
    <source>
        <dbReference type="Proteomes" id="UP000585474"/>
    </source>
</evidence>
<dbReference type="Proteomes" id="UP000585474">
    <property type="component" value="Unassembled WGS sequence"/>
</dbReference>
<evidence type="ECO:0000256" key="1">
    <source>
        <dbReference type="ARBA" id="ARBA00007500"/>
    </source>
</evidence>
<dbReference type="InterPro" id="IPR032277">
    <property type="entry name" value="Ribosomal_eS4_C"/>
</dbReference>
<evidence type="ECO:0000259" key="7">
    <source>
        <dbReference type="SMART" id="SM00363"/>
    </source>
</evidence>
<dbReference type="PANTHER" id="PTHR37755">
    <property type="entry name" value="PROTEIN TIC 56, CHLOROPLASTIC"/>
    <property type="match status" value="1"/>
</dbReference>
<dbReference type="AlphaFoldDB" id="A0A7J0EBP3"/>
<dbReference type="PANTHER" id="PTHR37755:SF1">
    <property type="entry name" value="PROTEIN TIC 56, CHLOROPLASTIC"/>
    <property type="match status" value="1"/>
</dbReference>
<evidence type="ECO:0000256" key="4">
    <source>
        <dbReference type="ARBA" id="ARBA00022980"/>
    </source>
</evidence>
<dbReference type="InterPro" id="IPR005824">
    <property type="entry name" value="KOW"/>
</dbReference>
<dbReference type="Gene3D" id="2.40.50.740">
    <property type="match status" value="1"/>
</dbReference>
<dbReference type="GO" id="GO:0003735">
    <property type="term" value="F:structural constituent of ribosome"/>
    <property type="evidence" value="ECO:0007669"/>
    <property type="project" value="InterPro"/>
</dbReference>
<reference evidence="9 10" key="1">
    <citation type="submission" date="2019-07" db="EMBL/GenBank/DDBJ databases">
        <title>De Novo Assembly of kiwifruit Actinidia rufa.</title>
        <authorList>
            <person name="Sugita-Konishi S."/>
            <person name="Sato K."/>
            <person name="Mori E."/>
            <person name="Abe Y."/>
            <person name="Kisaki G."/>
            <person name="Hamano K."/>
            <person name="Suezawa K."/>
            <person name="Otani M."/>
            <person name="Fukuda T."/>
            <person name="Manabe T."/>
            <person name="Gomi K."/>
            <person name="Tabuchi M."/>
            <person name="Akimitsu K."/>
            <person name="Kataoka I."/>
        </authorList>
    </citation>
    <scope>NUCLEOTIDE SEQUENCE [LARGE SCALE GENOMIC DNA]</scope>
    <source>
        <strain evidence="10">cv. Fuchu</strain>
    </source>
</reference>
<protein>
    <submittedName>
        <fullName evidence="9">Ribosomal protein S4 (RPS4A) family protein</fullName>
    </submittedName>
</protein>
<dbReference type="InterPro" id="IPR041982">
    <property type="entry name" value="Ribosomal_eS4_KOW"/>
</dbReference>
<dbReference type="InterPro" id="IPR000876">
    <property type="entry name" value="Ribosomal_eS4"/>
</dbReference>
<evidence type="ECO:0000256" key="6">
    <source>
        <dbReference type="SAM" id="MobiDB-lite"/>
    </source>
</evidence>
<feature type="domain" description="RNA-binding S4" evidence="7">
    <location>
        <begin position="828"/>
        <end position="892"/>
    </location>
</feature>
<dbReference type="SMART" id="SM00363">
    <property type="entry name" value="S4"/>
    <property type="match status" value="1"/>
</dbReference>
<dbReference type="SMART" id="SM00739">
    <property type="entry name" value="KOW"/>
    <property type="match status" value="1"/>
</dbReference>
<evidence type="ECO:0000313" key="9">
    <source>
        <dbReference type="EMBL" id="GFY83810.1"/>
    </source>
</evidence>
<dbReference type="InterPro" id="IPR014722">
    <property type="entry name" value="Rib_uL2_dom2"/>
</dbReference>
<dbReference type="InterPro" id="IPR013845">
    <property type="entry name" value="Ribosomal_eS4_central_region"/>
</dbReference>
<dbReference type="FunFam" id="3.10.290.10:FF:000002">
    <property type="entry name" value="40S ribosomal protein S4"/>
    <property type="match status" value="1"/>
</dbReference>
<evidence type="ECO:0000256" key="3">
    <source>
        <dbReference type="ARBA" id="ARBA00022884"/>
    </source>
</evidence>
<comment type="caution">
    <text evidence="9">The sequence shown here is derived from an EMBL/GenBank/DDBJ whole genome shotgun (WGS) entry which is preliminary data.</text>
</comment>
<dbReference type="InterPro" id="IPR037471">
    <property type="entry name" value="TIC56"/>
</dbReference>
<dbReference type="Pfam" id="PF08071">
    <property type="entry name" value="RS4NT"/>
    <property type="match status" value="1"/>
</dbReference>
<dbReference type="InterPro" id="IPR025640">
    <property type="entry name" value="GYF_2"/>
</dbReference>
<organism evidence="9 10">
    <name type="scientific">Actinidia rufa</name>
    <dbReference type="NCBI Taxonomy" id="165716"/>
    <lineage>
        <taxon>Eukaryota</taxon>
        <taxon>Viridiplantae</taxon>
        <taxon>Streptophyta</taxon>
        <taxon>Embryophyta</taxon>
        <taxon>Tracheophyta</taxon>
        <taxon>Spermatophyta</taxon>
        <taxon>Magnoliopsida</taxon>
        <taxon>eudicotyledons</taxon>
        <taxon>Gunneridae</taxon>
        <taxon>Pentapetalae</taxon>
        <taxon>asterids</taxon>
        <taxon>Ericales</taxon>
        <taxon>Actinidiaceae</taxon>
        <taxon>Actinidia</taxon>
    </lineage>
</organism>
<dbReference type="CDD" id="cd06087">
    <property type="entry name" value="KOW_RPS4"/>
    <property type="match status" value="1"/>
</dbReference>
<name>A0A7J0EBP3_9ERIC</name>
<evidence type="ECO:0000256" key="2">
    <source>
        <dbReference type="ARBA" id="ARBA00022730"/>
    </source>
</evidence>
<dbReference type="GO" id="GO:1990904">
    <property type="term" value="C:ribonucleoprotein complex"/>
    <property type="evidence" value="ECO:0007669"/>
    <property type="project" value="UniProtKB-KW"/>
</dbReference>
<keyword evidence="5" id="KW-0687">Ribonucleoprotein</keyword>
<keyword evidence="3" id="KW-0694">RNA-binding</keyword>
<dbReference type="InterPro" id="IPR002942">
    <property type="entry name" value="S4_RNA-bd"/>
</dbReference>
<dbReference type="GO" id="GO:0005840">
    <property type="term" value="C:ribosome"/>
    <property type="evidence" value="ECO:0007669"/>
    <property type="project" value="UniProtKB-KW"/>
</dbReference>
<dbReference type="OrthoDB" id="523541at2759"/>
<dbReference type="InterPro" id="IPR036986">
    <property type="entry name" value="S4_RNA-bd_sf"/>
</dbReference>
<dbReference type="InterPro" id="IPR038237">
    <property type="entry name" value="Ribosomal_eS4_central_sf"/>
</dbReference>
<feature type="region of interest" description="Disordered" evidence="6">
    <location>
        <begin position="47"/>
        <end position="72"/>
    </location>
</feature>
<keyword evidence="10" id="KW-1185">Reference proteome</keyword>
<dbReference type="FunFam" id="2.30.30.30:FF:000005">
    <property type="entry name" value="40S ribosomal protein S4"/>
    <property type="match status" value="1"/>
</dbReference>
<dbReference type="GO" id="GO:0009706">
    <property type="term" value="C:chloroplast inner membrane"/>
    <property type="evidence" value="ECO:0007669"/>
    <property type="project" value="TreeGrafter"/>
</dbReference>
<sequence length="1050" mass="119299">MASINFGSFGHFGENWFKKTPNPFRPPNLAAVAASLNLFKPSQTPPLFASISTSTTPTTPSKLPQNPPENESEDYMEVLEQFFWECDTVPDHRHTPEVEEILNDDPFFDKKENPNPEEITDNDKLLEEFQRSPVAHFIRRAEEVADKVNERELRRNSIPMQSDDAKLWEALPHVIGPDGRPMPRRAIKNEKEADNRFWDFFKQFLFGLWGFRQRPYPSGRPIDITQVLGTKKLENRYYDFIMRNTGGWYYKDRLGHSRGPMQLIQLKTAWAGGIIDKHTFVWGEDLDEWAPIGMIYGMERAVATWEVRLGAAATAFLHKLQKGIPPWVPLKGHEKKKTYKQLQEEAIESKRRDLAVLEANDGIWPGVRIPSHAMFLWASGTELSSILDADHMPNKFIPKDLRSINLPPFVSSTICLKYVESVFGSPVLWMASRSYTWPNALWVDCCLDTVEGRGSFENTGVEGGNPIEVMGEETLRENTRKLVGGVEWLIFELYGDWVGMREDAIQKPLCSGPVVRDEEDVWGGVVDVMSFQVHGGWFPMGIHGVYGPVDCWNWEEGRSELGMWLSRGVPLFIRVDSNPVSTGLTNKPNQHVEPHKASTPELISWHLAICVVVKAMEYTIHIAGLKLAKVIPGLRPSEILSVEQFMDQLLYSKWYREPLGTYSTGPPYIQEWNEYILERFDVFNDLATGVCADLVRGIPGFDMVFRKVGEDISARVDRRLARKAEKLRALDEKAFDIYTGKILLWIVEFEELEVSPISTRALFHSIPPQLEGKEHRGTAAACEGNTMARGLKKHLKRLNAPSHWMLDKLGGAFAPKPSSGPHKSRECLPLILILRNRLKYALTYREVIAILMQRHILVDGKVRTDKTYPSGFMDVVSIPKTNENFRLLYDTKGRFRLHSVRDEEAKFKLCKVRSVQFGQKGIPYLNTYDGRTIRYPDPLIKANDTVKLDLESNKITDFIKFDVGNVVMVTGGRNRGRVGVIKNREKHKGSFETIHIQDATGHEFATRMGNVFTIGKGTKPWVSLPKGKGIKLSIIEEARKRLATQAGAAA</sequence>
<dbReference type="GO" id="GO:0006412">
    <property type="term" value="P:translation"/>
    <property type="evidence" value="ECO:0007669"/>
    <property type="project" value="InterPro"/>
</dbReference>
<dbReference type="Pfam" id="PF14237">
    <property type="entry name" value="GYF_2"/>
    <property type="match status" value="1"/>
</dbReference>
<dbReference type="HAMAP" id="MF_00485">
    <property type="entry name" value="Ribosomal_eS4"/>
    <property type="match status" value="1"/>
</dbReference>
<dbReference type="Pfam" id="PF00900">
    <property type="entry name" value="Ribosomal_S4e"/>
    <property type="match status" value="1"/>
</dbReference>
<dbReference type="Pfam" id="PF00467">
    <property type="entry name" value="KOW"/>
    <property type="match status" value="1"/>
</dbReference>
<evidence type="ECO:0000256" key="5">
    <source>
        <dbReference type="ARBA" id="ARBA00023274"/>
    </source>
</evidence>
<dbReference type="Gene3D" id="2.30.30.30">
    <property type="match status" value="1"/>
</dbReference>
<proteinExistence type="inferred from homology"/>
<dbReference type="Pfam" id="PF16121">
    <property type="entry name" value="40S_S4_C"/>
    <property type="match status" value="1"/>
</dbReference>
<evidence type="ECO:0000259" key="8">
    <source>
        <dbReference type="SMART" id="SM00739"/>
    </source>
</evidence>
<comment type="similarity">
    <text evidence="1">Belongs to the eukaryotic ribosomal protein eS4 family.</text>
</comment>
<dbReference type="Gene3D" id="3.10.290.10">
    <property type="entry name" value="RNA-binding S4 domain"/>
    <property type="match status" value="1"/>
</dbReference>
<dbReference type="PROSITE" id="PS00528">
    <property type="entry name" value="RIBOSOMAL_S4E"/>
    <property type="match status" value="1"/>
</dbReference>
<dbReference type="InterPro" id="IPR018199">
    <property type="entry name" value="Ribosomal_eS4_N_CS"/>
</dbReference>
<dbReference type="EMBL" id="BJWL01000003">
    <property type="protein sequence ID" value="GFY83810.1"/>
    <property type="molecule type" value="Genomic_DNA"/>
</dbReference>
<accession>A0A7J0EBP3</accession>
<feature type="domain" description="KOW" evidence="8">
    <location>
        <begin position="960"/>
        <end position="987"/>
    </location>
</feature>
<keyword evidence="2" id="KW-0699">rRNA-binding</keyword>
<gene>
    <name evidence="9" type="ORF">Acr_03g0005840</name>
</gene>